<dbReference type="SUPFAM" id="SSF53448">
    <property type="entry name" value="Nucleotide-diphospho-sugar transferases"/>
    <property type="match status" value="1"/>
</dbReference>
<keyword evidence="1" id="KW-0808">Transferase</keyword>
<dbReference type="InterPro" id="IPR029044">
    <property type="entry name" value="Nucleotide-diphossugar_trans"/>
</dbReference>
<proteinExistence type="predicted"/>
<dbReference type="KEGG" id="vg:20041572"/>
<dbReference type="SUPFAM" id="SSF53756">
    <property type="entry name" value="UDP-Glycosyltransferase/glycogen phosphorylase"/>
    <property type="match status" value="1"/>
</dbReference>
<dbReference type="RefSeq" id="YP_009052266.1">
    <property type="nucleotide sequence ID" value="NC_024697.1"/>
</dbReference>
<dbReference type="GeneID" id="20041572"/>
<sequence>MKDFKISITTPTTKSRAKCLNLQIRNIKNQTYNRFIKEWIIVSADKNWNKEDFNLCMQNLQNQTKIKIIYKYLEDSNENIGFLRNSLNDMISSETNYILAFDDDDYYQPQYIEHSIKSMRKTGKLAAGCTSHIMYDVDLQSFFQFKGFAQNHTVNNCLSYHRNFLKDHKYNDEDKFAEEKYFLKDFTSELVQLNPNETVIQMVHAENTFNKRKMILTNKLLSNDQKSLFEIDSKMNSNILKNYIEVLNKPLENEIEYDIIYYLGFNNFKWSPYQNNLGGSEQAVLHLSTEWIKKGKNICVVGDFDDEIIQKTRNDKKMANYVNFNTFKCSAKYKNIILWRPTSLNILKYITADKICIDLHDNCALIKDFEIYIDKIEHIFFKSDFHKNFIKKFHKDIETQIEEKSVIIENGVRIRKFTDKGKYKRIYNRFCYTSCYTRGLYQILMHLWPVIRGIDDKAELHIYYGMNLVKDEKFKKVMEYLLKQPGIYNWGKQSLDVIKEEKCKSTFHLYISNTYAETDCIAIRESACCGCIPLLSNNNVFKERPGIHYEIEDTNNRNDMTNIALKIIALMRDEKKVEEIRQKIKNNDKSWLQIAKKWQTYF</sequence>
<gene>
    <name evidence="1" type="ORF">AaV_192</name>
</gene>
<keyword evidence="2" id="KW-1185">Reference proteome</keyword>
<dbReference type="OrthoDB" id="9434at10239"/>
<dbReference type="Gene3D" id="3.90.550.10">
    <property type="entry name" value="Spore Coat Polysaccharide Biosynthesis Protein SpsA, Chain A"/>
    <property type="match status" value="1"/>
</dbReference>
<organism evidence="1 2">
    <name type="scientific">Aureococcus anophagefferens virus</name>
    <dbReference type="NCBI Taxonomy" id="1474867"/>
    <lineage>
        <taxon>Viruses</taxon>
        <taxon>Varidnaviria</taxon>
        <taxon>Bamfordvirae</taxon>
        <taxon>Nucleocytoviricota</taxon>
        <taxon>Megaviricetes</taxon>
        <taxon>Imitervirales</taxon>
        <taxon>Schizomimiviridae</taxon>
        <taxon>Kratosvirus</taxon>
        <taxon>Kratosvirus quantuckense</taxon>
    </lineage>
</organism>
<dbReference type="CDD" id="cd00761">
    <property type="entry name" value="Glyco_tranf_GTA_type"/>
    <property type="match status" value="1"/>
</dbReference>
<evidence type="ECO:0000313" key="1">
    <source>
        <dbReference type="EMBL" id="AII17204.1"/>
    </source>
</evidence>
<protein>
    <submittedName>
        <fullName evidence="1">Putative glycosyltransferase</fullName>
    </submittedName>
</protein>
<reference evidence="1 2" key="1">
    <citation type="journal article" date="2014" name="Virology">
        <title>Genome of brown tide virus (AaV), the little giant of the Megaviridae, elucidates NCLDV genome expansion and host-virus coevolution.</title>
        <authorList>
            <person name="Moniruzzaman M."/>
            <person name="LeCleir G.R."/>
            <person name="Brown C.M."/>
            <person name="Gobler C.J."/>
            <person name="Bidle K.D."/>
            <person name="Wilson W.H."/>
            <person name="Wilhelm S.W."/>
        </authorList>
    </citation>
    <scope>NUCLEOTIDE SEQUENCE [LARGE SCALE GENOMIC DNA]</scope>
    <source>
        <strain evidence="1">BtV-01</strain>
    </source>
</reference>
<dbReference type="Proteomes" id="UP000028667">
    <property type="component" value="Segment"/>
</dbReference>
<accession>A0A076FG00</accession>
<dbReference type="GO" id="GO:0016740">
    <property type="term" value="F:transferase activity"/>
    <property type="evidence" value="ECO:0007669"/>
    <property type="project" value="UniProtKB-KW"/>
</dbReference>
<dbReference type="EMBL" id="KJ645900">
    <property type="protein sequence ID" value="AII17204.1"/>
    <property type="molecule type" value="Genomic_DNA"/>
</dbReference>
<evidence type="ECO:0000313" key="2">
    <source>
        <dbReference type="Proteomes" id="UP000028667"/>
    </source>
</evidence>
<name>A0A076FG00_9VIRU</name>